<feature type="compositionally biased region" description="Basic and acidic residues" evidence="1">
    <location>
        <begin position="1"/>
        <end position="12"/>
    </location>
</feature>
<dbReference type="PANTHER" id="PTHR12461:SF101">
    <property type="entry name" value="TRNA WYBUTOSINE-SYNTHESIZING PROTEIN 4"/>
    <property type="match status" value="1"/>
</dbReference>
<feature type="domain" description="JmjC" evidence="2">
    <location>
        <begin position="374"/>
        <end position="589"/>
    </location>
</feature>
<protein>
    <submittedName>
        <fullName evidence="3">Clavaminate synthase-like protein</fullName>
    </submittedName>
</protein>
<dbReference type="Gene3D" id="2.60.120.650">
    <property type="entry name" value="Cupin"/>
    <property type="match status" value="1"/>
</dbReference>
<dbReference type="InterPro" id="IPR041667">
    <property type="entry name" value="Cupin_8"/>
</dbReference>
<feature type="region of interest" description="Disordered" evidence="1">
    <location>
        <begin position="143"/>
        <end position="165"/>
    </location>
</feature>
<sequence>MNDYSDDAHVEESAPGAATSTQAPPPPSLAEITQLTHNELTRRNDDGNRSTNINDDGLITDADSISIRGEEGDADTIQDCGLAALDLLRRNPTLCLDLAYQHLHDVPYKEVRTCWRRLYVDAALWVVLGIVGRLFPVEKGKVNEDRTQEGEKDCGGEPDGGEEKDDWVAEVVKTLDMALILTGAPRREELIELWFSALEGVLASTNNKHQQRKAGQKSTSPHPDDPHHQPPPSKKRKLTTSPTDPIALPPTFPTTLTHSPTLKHPIPISKTPPSLSSFQTKVSNPSTQTPLIIHGAIAHWPALDERPWNSPQYLLSRTLGGRRLVPVEVGRSYTDDGWGQKVISFGEFLRGYMFSHHDEDESMKKDDSKNNKTGYLAQHDLFAQIPSLRSDISIPDYCFTSPCRRRRRRSSSPPTTSTTTINTSSSSSSSAPLPPSLETPLLNAWFGPAHTISPLHTDPYHNILAQVVGYKYIRLYPPSQTPFLYPRGIEDGGVDMSNTSCVDLDVAMCVWGSISCWDGEGQGREGEVEEEKKKKRRTREEYDNKFPTFKNAHYVEGILGPGECLYVPLGWWHYVQSLTASFSVSFWFN</sequence>
<dbReference type="OrthoDB" id="47172at2759"/>
<dbReference type="InterPro" id="IPR003347">
    <property type="entry name" value="JmjC_dom"/>
</dbReference>
<dbReference type="Pfam" id="PF13621">
    <property type="entry name" value="Cupin_8"/>
    <property type="match status" value="1"/>
</dbReference>
<dbReference type="STRING" id="97972.A0A2V1E1C8"/>
<accession>A0A2V1E1C8</accession>
<dbReference type="PANTHER" id="PTHR12461">
    <property type="entry name" value="HYPOXIA-INDUCIBLE FACTOR 1 ALPHA INHIBITOR-RELATED"/>
    <property type="match status" value="1"/>
</dbReference>
<feature type="region of interest" description="Disordered" evidence="1">
    <location>
        <begin position="404"/>
        <end position="435"/>
    </location>
</feature>
<feature type="compositionally biased region" description="Low complexity" evidence="1">
    <location>
        <begin position="411"/>
        <end position="431"/>
    </location>
</feature>
<dbReference type="AlphaFoldDB" id="A0A2V1E1C8"/>
<keyword evidence="4" id="KW-1185">Reference proteome</keyword>
<dbReference type="EMBL" id="KZ805324">
    <property type="protein sequence ID" value="PVI04106.1"/>
    <property type="molecule type" value="Genomic_DNA"/>
</dbReference>
<evidence type="ECO:0000259" key="2">
    <source>
        <dbReference type="PROSITE" id="PS51184"/>
    </source>
</evidence>
<dbReference type="PROSITE" id="PS51184">
    <property type="entry name" value="JMJC"/>
    <property type="match status" value="1"/>
</dbReference>
<feature type="compositionally biased region" description="Polar residues" evidence="1">
    <location>
        <begin position="271"/>
        <end position="283"/>
    </location>
</feature>
<dbReference type="SUPFAM" id="SSF51197">
    <property type="entry name" value="Clavaminate synthase-like"/>
    <property type="match status" value="1"/>
</dbReference>
<gene>
    <name evidence="3" type="ORF">DM02DRAFT_611723</name>
</gene>
<organism evidence="3 4">
    <name type="scientific">Periconia macrospinosa</name>
    <dbReference type="NCBI Taxonomy" id="97972"/>
    <lineage>
        <taxon>Eukaryota</taxon>
        <taxon>Fungi</taxon>
        <taxon>Dikarya</taxon>
        <taxon>Ascomycota</taxon>
        <taxon>Pezizomycotina</taxon>
        <taxon>Dothideomycetes</taxon>
        <taxon>Pleosporomycetidae</taxon>
        <taxon>Pleosporales</taxon>
        <taxon>Massarineae</taxon>
        <taxon>Periconiaceae</taxon>
        <taxon>Periconia</taxon>
    </lineage>
</organism>
<feature type="region of interest" description="Disordered" evidence="1">
    <location>
        <begin position="206"/>
        <end position="283"/>
    </location>
</feature>
<evidence type="ECO:0000313" key="3">
    <source>
        <dbReference type="EMBL" id="PVI04106.1"/>
    </source>
</evidence>
<dbReference type="Proteomes" id="UP000244855">
    <property type="component" value="Unassembled WGS sequence"/>
</dbReference>
<proteinExistence type="predicted"/>
<dbReference type="SMART" id="SM00558">
    <property type="entry name" value="JmjC"/>
    <property type="match status" value="1"/>
</dbReference>
<reference evidence="3 4" key="1">
    <citation type="journal article" date="2018" name="Sci. Rep.">
        <title>Comparative genomics provides insights into the lifestyle and reveals functional heterogeneity of dark septate endophytic fungi.</title>
        <authorList>
            <person name="Knapp D.G."/>
            <person name="Nemeth J.B."/>
            <person name="Barry K."/>
            <person name="Hainaut M."/>
            <person name="Henrissat B."/>
            <person name="Johnson J."/>
            <person name="Kuo A."/>
            <person name="Lim J.H.P."/>
            <person name="Lipzen A."/>
            <person name="Nolan M."/>
            <person name="Ohm R.A."/>
            <person name="Tamas L."/>
            <person name="Grigoriev I.V."/>
            <person name="Spatafora J.W."/>
            <person name="Nagy L.G."/>
            <person name="Kovacs G.M."/>
        </authorList>
    </citation>
    <scope>NUCLEOTIDE SEQUENCE [LARGE SCALE GENOMIC DNA]</scope>
    <source>
        <strain evidence="3 4">DSE2036</strain>
    </source>
</reference>
<evidence type="ECO:0000256" key="1">
    <source>
        <dbReference type="SAM" id="MobiDB-lite"/>
    </source>
</evidence>
<name>A0A2V1E1C8_9PLEO</name>
<feature type="region of interest" description="Disordered" evidence="1">
    <location>
        <begin position="1"/>
        <end position="29"/>
    </location>
</feature>
<evidence type="ECO:0000313" key="4">
    <source>
        <dbReference type="Proteomes" id="UP000244855"/>
    </source>
</evidence>
<feature type="compositionally biased region" description="Basic and acidic residues" evidence="1">
    <location>
        <begin position="143"/>
        <end position="155"/>
    </location>
</feature>
<feature type="compositionally biased region" description="Low complexity" evidence="1">
    <location>
        <begin position="13"/>
        <end position="22"/>
    </location>
</feature>